<feature type="compositionally biased region" description="Basic and acidic residues" evidence="1">
    <location>
        <begin position="218"/>
        <end position="227"/>
    </location>
</feature>
<feature type="region of interest" description="Disordered" evidence="1">
    <location>
        <begin position="1"/>
        <end position="68"/>
    </location>
</feature>
<feature type="compositionally biased region" description="Basic and acidic residues" evidence="1">
    <location>
        <begin position="488"/>
        <end position="497"/>
    </location>
</feature>
<gene>
    <name evidence="3" type="ORF">FN846DRAFT_910199</name>
</gene>
<dbReference type="Proteomes" id="UP000326924">
    <property type="component" value="Unassembled WGS sequence"/>
</dbReference>
<comment type="caution">
    <text evidence="3">The sequence shown here is derived from an EMBL/GenBank/DDBJ whole genome shotgun (WGS) entry which is preliminary data.</text>
</comment>
<feature type="compositionally biased region" description="Basic and acidic residues" evidence="1">
    <location>
        <begin position="31"/>
        <end position="63"/>
    </location>
</feature>
<feature type="compositionally biased region" description="Low complexity" evidence="1">
    <location>
        <begin position="9"/>
        <end position="30"/>
    </location>
</feature>
<feature type="compositionally biased region" description="Low complexity" evidence="1">
    <location>
        <begin position="455"/>
        <end position="464"/>
    </location>
</feature>
<name>A0A5J5ENU1_9PEZI</name>
<dbReference type="Gene3D" id="2.30.29.30">
    <property type="entry name" value="Pleckstrin-homology domain (PH domain)/Phosphotyrosine-binding domain (PTB)"/>
    <property type="match status" value="1"/>
</dbReference>
<dbReference type="AlphaFoldDB" id="A0A5J5ENU1"/>
<dbReference type="InterPro" id="IPR039712">
    <property type="entry name" value="Meu6"/>
</dbReference>
<feature type="domain" description="Meiotic expression up-regulated protein 6 PH" evidence="2">
    <location>
        <begin position="81"/>
        <end position="184"/>
    </location>
</feature>
<evidence type="ECO:0000313" key="4">
    <source>
        <dbReference type="Proteomes" id="UP000326924"/>
    </source>
</evidence>
<feature type="compositionally biased region" description="Low complexity" evidence="1">
    <location>
        <begin position="379"/>
        <end position="401"/>
    </location>
</feature>
<feature type="compositionally biased region" description="Low complexity" evidence="1">
    <location>
        <begin position="271"/>
        <end position="280"/>
    </location>
</feature>
<organism evidence="3 4">
    <name type="scientific">Sphaerosporella brunnea</name>
    <dbReference type="NCBI Taxonomy" id="1250544"/>
    <lineage>
        <taxon>Eukaryota</taxon>
        <taxon>Fungi</taxon>
        <taxon>Dikarya</taxon>
        <taxon>Ascomycota</taxon>
        <taxon>Pezizomycotina</taxon>
        <taxon>Pezizomycetes</taxon>
        <taxon>Pezizales</taxon>
        <taxon>Pyronemataceae</taxon>
        <taxon>Sphaerosporella</taxon>
    </lineage>
</organism>
<keyword evidence="4" id="KW-1185">Reference proteome</keyword>
<evidence type="ECO:0000313" key="3">
    <source>
        <dbReference type="EMBL" id="KAA8897849.1"/>
    </source>
</evidence>
<feature type="compositionally biased region" description="Basic and acidic residues" evidence="1">
    <location>
        <begin position="403"/>
        <end position="412"/>
    </location>
</feature>
<dbReference type="Pfam" id="PF15406">
    <property type="entry name" value="PH_6"/>
    <property type="match status" value="1"/>
</dbReference>
<feature type="compositionally biased region" description="Basic and acidic residues" evidence="1">
    <location>
        <begin position="363"/>
        <end position="375"/>
    </location>
</feature>
<protein>
    <submittedName>
        <fullName evidence="3">Pleckstrin homology domain-containing protein</fullName>
    </submittedName>
</protein>
<feature type="compositionally biased region" description="Low complexity" evidence="1">
    <location>
        <begin position="306"/>
        <end position="324"/>
    </location>
</feature>
<feature type="compositionally biased region" description="Basic and acidic residues" evidence="1">
    <location>
        <begin position="283"/>
        <end position="305"/>
    </location>
</feature>
<dbReference type="InterPro" id="IPR039483">
    <property type="entry name" value="Meu6_PH_dom"/>
</dbReference>
<evidence type="ECO:0000259" key="2">
    <source>
        <dbReference type="Pfam" id="PF15406"/>
    </source>
</evidence>
<feature type="region of interest" description="Disordered" evidence="1">
    <location>
        <begin position="216"/>
        <end position="574"/>
    </location>
</feature>
<dbReference type="OrthoDB" id="5593352at2759"/>
<dbReference type="EMBL" id="VXIS01000190">
    <property type="protein sequence ID" value="KAA8897849.1"/>
    <property type="molecule type" value="Genomic_DNA"/>
</dbReference>
<proteinExistence type="predicted"/>
<dbReference type="SUPFAM" id="SSF50729">
    <property type="entry name" value="PH domain-like"/>
    <property type="match status" value="1"/>
</dbReference>
<dbReference type="InterPro" id="IPR011993">
    <property type="entry name" value="PH-like_dom_sf"/>
</dbReference>
<evidence type="ECO:0000256" key="1">
    <source>
        <dbReference type="SAM" id="MobiDB-lite"/>
    </source>
</evidence>
<dbReference type="PANTHER" id="PTHR42073:SF1">
    <property type="entry name" value="MEIOTIC EXPRESSION UP-REGULATED PROTEIN 6"/>
    <property type="match status" value="1"/>
</dbReference>
<dbReference type="InParanoid" id="A0A5J5ENU1"/>
<reference evidence="3 4" key="1">
    <citation type="submission" date="2019-09" db="EMBL/GenBank/DDBJ databases">
        <title>Draft genome of the ectomycorrhizal ascomycete Sphaerosporella brunnea.</title>
        <authorList>
            <consortium name="DOE Joint Genome Institute"/>
            <person name="Benucci G.M."/>
            <person name="Marozzi G."/>
            <person name="Antonielli L."/>
            <person name="Sanchez S."/>
            <person name="Marco P."/>
            <person name="Wang X."/>
            <person name="Falini L.B."/>
            <person name="Barry K."/>
            <person name="Haridas S."/>
            <person name="Lipzen A."/>
            <person name="Labutti K."/>
            <person name="Grigoriev I.V."/>
            <person name="Murat C."/>
            <person name="Martin F."/>
            <person name="Albertini E."/>
            <person name="Donnini D."/>
            <person name="Bonito G."/>
        </authorList>
    </citation>
    <scope>NUCLEOTIDE SEQUENCE [LARGE SCALE GENOMIC DNA]</scope>
    <source>
        <strain evidence="3 4">Sb_GMNB300</strain>
    </source>
</reference>
<feature type="compositionally biased region" description="Basic and acidic residues" evidence="1">
    <location>
        <begin position="326"/>
        <end position="356"/>
    </location>
</feature>
<accession>A0A5J5ENU1</accession>
<dbReference type="PANTHER" id="PTHR42073">
    <property type="entry name" value="MEIOTIC EXPRESSION UP-REGULATED PROTEIN 6"/>
    <property type="match status" value="1"/>
</dbReference>
<sequence length="593" mass="63107">MSDIKPEETVQPTEVAVPVAEPAAEAPAAAEADKPAEETPKTEEAATEDKKDEDAPKEEKPEPKAITQGTIYKTHAGLLSFFKTRRFFYFQEEAVSEADLRTYLHKDNASKATAAYALQTGKGLWFYSKDESDKTPHGIIKLADVTEVTGTGSNKFVLKLSTGDLHFEAPAVERDNWVFTLKAKIAEAKSTIEEVTKSEAYDLALEKLSNPVKPAVPAKEEALKETTEETPAEEGAKPEAPAEAVTSDTEEAADAKADMKRSASKKNKRISGFAAASFFGKKAKTEEKADEKKDEEAKPEDKVAEIPEAAAAPAPGVEPAVNEPAAEDKPAEEVAAEEKKEETRPEVPAKKGDRRSFFARFGGKKETHAEEKKEEATEETPAVAESEAAEGAALAETAAETPAEEKKDDKKIPTSPKSDLLSFFHKRDKSPAPKGAPAEDKEEETAAEAPKDEAAPATEEAPAEAAKETAANHKERRKSSFFNFGAKKAAEDVKSDSEDAEPSTAKPATSPVPKGFLGGLKRKVSKAGKTEKETKEVAAPAAVAEEEAAAPETAAAVPEESKEETTGEPAATIGDVVPAAVTVGEAKPVQAAA</sequence>